<evidence type="ECO:0000313" key="4">
    <source>
        <dbReference type="Proteomes" id="UP000502706"/>
    </source>
</evidence>
<reference evidence="3 4" key="1">
    <citation type="submission" date="2019-10" db="EMBL/GenBank/DDBJ databases">
        <title>Rubrobacter sp nov SCSIO 52915 isolated from a deep-sea sediment in the South China Sea.</title>
        <authorList>
            <person name="Chen R.W."/>
        </authorList>
    </citation>
    <scope>NUCLEOTIDE SEQUENCE [LARGE SCALE GENOMIC DNA]</scope>
    <source>
        <strain evidence="3 4">SCSIO 52915</strain>
    </source>
</reference>
<accession>A0A6G8PWG9</accession>
<feature type="domain" description="UspA" evidence="2">
    <location>
        <begin position="5"/>
        <end position="146"/>
    </location>
</feature>
<dbReference type="EMBL" id="CP045121">
    <property type="protein sequence ID" value="QIN78552.1"/>
    <property type="molecule type" value="Genomic_DNA"/>
</dbReference>
<dbReference type="InterPro" id="IPR014729">
    <property type="entry name" value="Rossmann-like_a/b/a_fold"/>
</dbReference>
<dbReference type="CDD" id="cd00293">
    <property type="entry name" value="USP-like"/>
    <property type="match status" value="1"/>
</dbReference>
<evidence type="ECO:0000256" key="1">
    <source>
        <dbReference type="ARBA" id="ARBA00008791"/>
    </source>
</evidence>
<protein>
    <submittedName>
        <fullName evidence="3">Universal stress protein</fullName>
    </submittedName>
</protein>
<proteinExistence type="inferred from homology"/>
<evidence type="ECO:0000259" key="2">
    <source>
        <dbReference type="Pfam" id="PF00582"/>
    </source>
</evidence>
<gene>
    <name evidence="3" type="ORF">GBA65_08480</name>
</gene>
<dbReference type="Proteomes" id="UP000502706">
    <property type="component" value="Chromosome"/>
</dbReference>
<evidence type="ECO:0000313" key="3">
    <source>
        <dbReference type="EMBL" id="QIN78552.1"/>
    </source>
</evidence>
<dbReference type="RefSeq" id="WP_166396233.1">
    <property type="nucleotide sequence ID" value="NZ_CP045121.1"/>
</dbReference>
<sequence>MFPTKILLATDGSAEAAVAEDAAAELANGTGSELCVVHVVSTAPELPYPHTTAKERSEAMLERRRLRGLAVLDARVRRIESELGGTVAASYYKEGKPEKETVVLGEEIEAGLIVVGGKRRPWYERMFSGAGVAERVTRGAGRPVLVAAESQPRREAARR</sequence>
<dbReference type="KEGG" id="rmar:GBA65_08480"/>
<dbReference type="PANTHER" id="PTHR46268">
    <property type="entry name" value="STRESS RESPONSE PROTEIN NHAX"/>
    <property type="match status" value="1"/>
</dbReference>
<organism evidence="3 4">
    <name type="scientific">Rubrobacter marinus</name>
    <dbReference type="NCBI Taxonomy" id="2653852"/>
    <lineage>
        <taxon>Bacteria</taxon>
        <taxon>Bacillati</taxon>
        <taxon>Actinomycetota</taxon>
        <taxon>Rubrobacteria</taxon>
        <taxon>Rubrobacterales</taxon>
        <taxon>Rubrobacteraceae</taxon>
        <taxon>Rubrobacter</taxon>
    </lineage>
</organism>
<dbReference type="InterPro" id="IPR006016">
    <property type="entry name" value="UspA"/>
</dbReference>
<comment type="similarity">
    <text evidence="1">Belongs to the universal stress protein A family.</text>
</comment>
<dbReference type="AlphaFoldDB" id="A0A6G8PWG9"/>
<dbReference type="Pfam" id="PF00582">
    <property type="entry name" value="Usp"/>
    <property type="match status" value="1"/>
</dbReference>
<keyword evidence="4" id="KW-1185">Reference proteome</keyword>
<dbReference type="PANTHER" id="PTHR46268:SF6">
    <property type="entry name" value="UNIVERSAL STRESS PROTEIN UP12"/>
    <property type="match status" value="1"/>
</dbReference>
<dbReference type="SUPFAM" id="SSF52402">
    <property type="entry name" value="Adenine nucleotide alpha hydrolases-like"/>
    <property type="match status" value="1"/>
</dbReference>
<dbReference type="Gene3D" id="3.40.50.620">
    <property type="entry name" value="HUPs"/>
    <property type="match status" value="1"/>
</dbReference>
<name>A0A6G8PWG9_9ACTN</name>